<sequence length="283" mass="31651">MKTMIGGGTLEKETSPKNIIVILVTSLERSVANKNAVLEPIEELEEVEVGANGKKLKVGTMLTPYVKELLLEFLSSHLDCFAWQASDMPEIDPSVITHRLGIKEGVKPVVHKVKPLAGERLNAVKAEVEKLRGAGFIREVIFQTWVANTVLAKKSNDLKETFAMLRKYQMKLNPEKCAFGVQFGKFQGFMITQRDIEANLEKVQAILDMASSETPHDVRKLTRRLAALTRFLAQSGDKCHPFFQALKGARNFERTDECEAAFQAIKDHLHSLPTLAKPRVDIP</sequence>
<proteinExistence type="predicted"/>
<dbReference type="InterPro" id="IPR050951">
    <property type="entry name" value="Retrovirus_Pol_polyprotein"/>
</dbReference>
<protein>
    <recommendedName>
        <fullName evidence="3">Reverse transcriptase/retrotransposon-derived protein RNase H-like domain-containing protein</fullName>
    </recommendedName>
</protein>
<dbReference type="Proteomes" id="UP000233551">
    <property type="component" value="Unassembled WGS sequence"/>
</dbReference>
<dbReference type="PANTHER" id="PTHR37984:SF5">
    <property type="entry name" value="PROTEIN NYNRIN-LIKE"/>
    <property type="match status" value="1"/>
</dbReference>
<dbReference type="Gene3D" id="3.30.70.270">
    <property type="match status" value="1"/>
</dbReference>
<dbReference type="STRING" id="22663.A0A2I0ISY9"/>
<organism evidence="1 2">
    <name type="scientific">Punica granatum</name>
    <name type="common">Pomegranate</name>
    <dbReference type="NCBI Taxonomy" id="22663"/>
    <lineage>
        <taxon>Eukaryota</taxon>
        <taxon>Viridiplantae</taxon>
        <taxon>Streptophyta</taxon>
        <taxon>Embryophyta</taxon>
        <taxon>Tracheophyta</taxon>
        <taxon>Spermatophyta</taxon>
        <taxon>Magnoliopsida</taxon>
        <taxon>eudicotyledons</taxon>
        <taxon>Gunneridae</taxon>
        <taxon>Pentapetalae</taxon>
        <taxon>rosids</taxon>
        <taxon>malvids</taxon>
        <taxon>Myrtales</taxon>
        <taxon>Lythraceae</taxon>
        <taxon>Punica</taxon>
    </lineage>
</organism>
<dbReference type="PANTHER" id="PTHR37984">
    <property type="entry name" value="PROTEIN CBG26694"/>
    <property type="match status" value="1"/>
</dbReference>
<gene>
    <name evidence="1" type="ORF">CRG98_032473</name>
</gene>
<dbReference type="SUPFAM" id="SSF56672">
    <property type="entry name" value="DNA/RNA polymerases"/>
    <property type="match status" value="1"/>
</dbReference>
<dbReference type="AlphaFoldDB" id="A0A2I0ISY9"/>
<evidence type="ECO:0000313" key="2">
    <source>
        <dbReference type="Proteomes" id="UP000233551"/>
    </source>
</evidence>
<comment type="caution">
    <text evidence="1">The sequence shown here is derived from an EMBL/GenBank/DDBJ whole genome shotgun (WGS) entry which is preliminary data.</text>
</comment>
<dbReference type="InterPro" id="IPR043128">
    <property type="entry name" value="Rev_trsase/Diguanyl_cyclase"/>
</dbReference>
<accession>A0A2I0ISY9</accession>
<dbReference type="InterPro" id="IPR043502">
    <property type="entry name" value="DNA/RNA_pol_sf"/>
</dbReference>
<keyword evidence="2" id="KW-1185">Reference proteome</keyword>
<dbReference type="EMBL" id="PGOL01002550">
    <property type="protein sequence ID" value="PKI47131.1"/>
    <property type="molecule type" value="Genomic_DNA"/>
</dbReference>
<reference evidence="1 2" key="1">
    <citation type="submission" date="2017-11" db="EMBL/GenBank/DDBJ databases">
        <title>De-novo sequencing of pomegranate (Punica granatum L.) genome.</title>
        <authorList>
            <person name="Akparov Z."/>
            <person name="Amiraslanov A."/>
            <person name="Hajiyeva S."/>
            <person name="Abbasov M."/>
            <person name="Kaur K."/>
            <person name="Hamwieh A."/>
            <person name="Solovyev V."/>
            <person name="Salamov A."/>
            <person name="Braich B."/>
            <person name="Kosarev P."/>
            <person name="Mahmoud A."/>
            <person name="Hajiyev E."/>
            <person name="Babayeva S."/>
            <person name="Izzatullayeva V."/>
            <person name="Mammadov A."/>
            <person name="Mammadov A."/>
            <person name="Sharifova S."/>
            <person name="Ojaghi J."/>
            <person name="Eynullazada K."/>
            <person name="Bayramov B."/>
            <person name="Abdulazimova A."/>
            <person name="Shahmuradov I."/>
        </authorList>
    </citation>
    <scope>NUCLEOTIDE SEQUENCE [LARGE SCALE GENOMIC DNA]</scope>
    <source>
        <strain evidence="2">cv. AG2017</strain>
        <tissue evidence="1">Leaf</tissue>
    </source>
</reference>
<evidence type="ECO:0000313" key="1">
    <source>
        <dbReference type="EMBL" id="PKI47131.1"/>
    </source>
</evidence>
<evidence type="ECO:0008006" key="3">
    <source>
        <dbReference type="Google" id="ProtNLM"/>
    </source>
</evidence>
<name>A0A2I0ISY9_PUNGR</name>
<dbReference type="Gene3D" id="3.10.10.10">
    <property type="entry name" value="HIV Type 1 Reverse Transcriptase, subunit A, domain 1"/>
    <property type="match status" value="1"/>
</dbReference>